<evidence type="ECO:0008006" key="3">
    <source>
        <dbReference type="Google" id="ProtNLM"/>
    </source>
</evidence>
<evidence type="ECO:0000313" key="2">
    <source>
        <dbReference type="Proteomes" id="UP000772618"/>
    </source>
</evidence>
<accession>A0ABS5VQ30</accession>
<name>A0ABS5VQ30_9BACT</name>
<sequence length="212" mass="24557">MKRILFIWIILLSALALRAGTTWNEGSVVLKTGEVLSGFLQIKPEYDIVLFKTSNNEQIEVFPAHKICSAFVHDTFLNINRKFTSIKQGNDVFSTSRLYEVVLQGEVSVLRRHLIDRYDEQKGSVSYAYFVLDNENLVNLKEFKNKIYPKLLQSERKLSKYVQEQNLGMRDLSSTIKVIRFYNKQRYHNPTVSELNGEGGFPNLVLEMKVSR</sequence>
<keyword evidence="2" id="KW-1185">Reference proteome</keyword>
<reference evidence="1 2" key="1">
    <citation type="submission" date="2021-05" db="EMBL/GenBank/DDBJ databases">
        <title>A Polyphasic approach of four new species of the genus Ohtaekwangia: Ohtaekwangia histidinii sp. nov., Ohtaekwangia cretensis sp. nov., Ohtaekwangia indiensis sp. nov., Ohtaekwangia reichenbachii sp. nov. from diverse environment.</title>
        <authorList>
            <person name="Octaviana S."/>
        </authorList>
    </citation>
    <scope>NUCLEOTIDE SEQUENCE [LARGE SCALE GENOMIC DNA]</scope>
    <source>
        <strain evidence="1 2">PWU20</strain>
    </source>
</reference>
<dbReference type="Proteomes" id="UP000772618">
    <property type="component" value="Unassembled WGS sequence"/>
</dbReference>
<protein>
    <recommendedName>
        <fullName evidence="3">DUF4369 domain-containing protein</fullName>
    </recommendedName>
</protein>
<evidence type="ECO:0000313" key="1">
    <source>
        <dbReference type="EMBL" id="MBT1702889.1"/>
    </source>
</evidence>
<dbReference type="EMBL" id="JAHESD010000009">
    <property type="protein sequence ID" value="MBT1702889.1"/>
    <property type="molecule type" value="Genomic_DNA"/>
</dbReference>
<organism evidence="1 2">
    <name type="scientific">Chryseosolibacter indicus</name>
    <dbReference type="NCBI Taxonomy" id="2782351"/>
    <lineage>
        <taxon>Bacteria</taxon>
        <taxon>Pseudomonadati</taxon>
        <taxon>Bacteroidota</taxon>
        <taxon>Cytophagia</taxon>
        <taxon>Cytophagales</taxon>
        <taxon>Chryseotaleaceae</taxon>
        <taxon>Chryseosolibacter</taxon>
    </lineage>
</organism>
<gene>
    <name evidence="1" type="ORF">KK060_06340</name>
</gene>
<dbReference type="RefSeq" id="WP_254152859.1">
    <property type="nucleotide sequence ID" value="NZ_JAHESD010000009.1"/>
</dbReference>
<proteinExistence type="predicted"/>
<comment type="caution">
    <text evidence="1">The sequence shown here is derived from an EMBL/GenBank/DDBJ whole genome shotgun (WGS) entry which is preliminary data.</text>
</comment>